<organism evidence="5 6">
    <name type="scientific">Alkalicoccus daliensis</name>
    <dbReference type="NCBI Taxonomy" id="745820"/>
    <lineage>
        <taxon>Bacteria</taxon>
        <taxon>Bacillati</taxon>
        <taxon>Bacillota</taxon>
        <taxon>Bacilli</taxon>
        <taxon>Bacillales</taxon>
        <taxon>Bacillaceae</taxon>
        <taxon>Alkalicoccus</taxon>
    </lineage>
</organism>
<keyword evidence="1" id="KW-0805">Transcription regulation</keyword>
<dbReference type="InterPro" id="IPR036388">
    <property type="entry name" value="WH-like_DNA-bd_sf"/>
</dbReference>
<evidence type="ECO:0000259" key="4">
    <source>
        <dbReference type="PROSITE" id="PS50949"/>
    </source>
</evidence>
<dbReference type="EMBL" id="FNIL01000005">
    <property type="protein sequence ID" value="SDN98992.1"/>
    <property type="molecule type" value="Genomic_DNA"/>
</dbReference>
<dbReference type="GO" id="GO:0003677">
    <property type="term" value="F:DNA binding"/>
    <property type="evidence" value="ECO:0007669"/>
    <property type="project" value="UniProtKB-KW"/>
</dbReference>
<dbReference type="STRING" id="745820.SAMN04488053_105125"/>
<evidence type="ECO:0000313" key="6">
    <source>
        <dbReference type="Proteomes" id="UP000198778"/>
    </source>
</evidence>
<dbReference type="RefSeq" id="WP_090842848.1">
    <property type="nucleotide sequence ID" value="NZ_FNIL01000005.1"/>
</dbReference>
<sequence>MKKKLIYQVVYEAIEKKIRAGEWKPGDKIPTVQQLSEDLGVGASSVREAIRILSQQKILKVEQGRGTYVEQELGEKPSEQLDFLEKSSIEQLSRARLIIEPELAALVAEDGTMEELKEILKYARLMEKKFLKGEDFLYEDIKFHELIAKGAKNDILLEMVTIIGDLLYESRKHSMRIKSQNEKAVSYHILIAKAINDRNPSQARRLMKAHIIDLLTDLKY</sequence>
<name>A0A1H0FWP2_9BACI</name>
<dbReference type="Proteomes" id="UP000198778">
    <property type="component" value="Unassembled WGS sequence"/>
</dbReference>
<keyword evidence="3" id="KW-0804">Transcription</keyword>
<keyword evidence="2 5" id="KW-0238">DNA-binding</keyword>
<keyword evidence="6" id="KW-1185">Reference proteome</keyword>
<evidence type="ECO:0000256" key="3">
    <source>
        <dbReference type="ARBA" id="ARBA00023163"/>
    </source>
</evidence>
<feature type="domain" description="HTH gntR-type" evidence="4">
    <location>
        <begin position="4"/>
        <end position="72"/>
    </location>
</feature>
<dbReference type="PANTHER" id="PTHR43537">
    <property type="entry name" value="TRANSCRIPTIONAL REGULATOR, GNTR FAMILY"/>
    <property type="match status" value="1"/>
</dbReference>
<gene>
    <name evidence="5" type="ORF">SAMN04488053_105125</name>
</gene>
<dbReference type="OrthoDB" id="114741at2"/>
<evidence type="ECO:0000256" key="1">
    <source>
        <dbReference type="ARBA" id="ARBA00023015"/>
    </source>
</evidence>
<reference evidence="6" key="1">
    <citation type="submission" date="2016-10" db="EMBL/GenBank/DDBJ databases">
        <authorList>
            <person name="Varghese N."/>
            <person name="Submissions S."/>
        </authorList>
    </citation>
    <scope>NUCLEOTIDE SEQUENCE [LARGE SCALE GENOMIC DNA]</scope>
    <source>
        <strain evidence="6">CGMCC 1.10369</strain>
    </source>
</reference>
<dbReference type="SMART" id="SM00345">
    <property type="entry name" value="HTH_GNTR"/>
    <property type="match status" value="1"/>
</dbReference>
<dbReference type="Gene3D" id="1.20.120.530">
    <property type="entry name" value="GntR ligand-binding domain-like"/>
    <property type="match status" value="1"/>
</dbReference>
<dbReference type="PROSITE" id="PS50949">
    <property type="entry name" value="HTH_GNTR"/>
    <property type="match status" value="1"/>
</dbReference>
<dbReference type="SUPFAM" id="SSF48008">
    <property type="entry name" value="GntR ligand-binding domain-like"/>
    <property type="match status" value="1"/>
</dbReference>
<evidence type="ECO:0000313" key="5">
    <source>
        <dbReference type="EMBL" id="SDN98992.1"/>
    </source>
</evidence>
<dbReference type="InterPro" id="IPR000524">
    <property type="entry name" value="Tscrpt_reg_HTH_GntR"/>
</dbReference>
<dbReference type="CDD" id="cd07377">
    <property type="entry name" value="WHTH_GntR"/>
    <property type="match status" value="1"/>
</dbReference>
<dbReference type="InterPro" id="IPR011711">
    <property type="entry name" value="GntR_C"/>
</dbReference>
<dbReference type="AlphaFoldDB" id="A0A1H0FWP2"/>
<dbReference type="GO" id="GO:0003700">
    <property type="term" value="F:DNA-binding transcription factor activity"/>
    <property type="evidence" value="ECO:0007669"/>
    <property type="project" value="InterPro"/>
</dbReference>
<proteinExistence type="predicted"/>
<evidence type="ECO:0000256" key="2">
    <source>
        <dbReference type="ARBA" id="ARBA00023125"/>
    </source>
</evidence>
<protein>
    <submittedName>
        <fullName evidence="5">DNA-binding transcriptional regulator, FadR family</fullName>
    </submittedName>
</protein>
<dbReference type="SUPFAM" id="SSF46785">
    <property type="entry name" value="Winged helix' DNA-binding domain"/>
    <property type="match status" value="1"/>
</dbReference>
<dbReference type="InterPro" id="IPR036390">
    <property type="entry name" value="WH_DNA-bd_sf"/>
</dbReference>
<accession>A0A1H0FWP2</accession>
<dbReference type="InterPro" id="IPR008920">
    <property type="entry name" value="TF_FadR/GntR_C"/>
</dbReference>
<dbReference type="Pfam" id="PF00392">
    <property type="entry name" value="GntR"/>
    <property type="match status" value="1"/>
</dbReference>
<dbReference type="SMART" id="SM00895">
    <property type="entry name" value="FCD"/>
    <property type="match status" value="1"/>
</dbReference>
<dbReference type="PANTHER" id="PTHR43537:SF5">
    <property type="entry name" value="UXU OPERON TRANSCRIPTIONAL REGULATOR"/>
    <property type="match status" value="1"/>
</dbReference>
<dbReference type="Pfam" id="PF07729">
    <property type="entry name" value="FCD"/>
    <property type="match status" value="1"/>
</dbReference>
<dbReference type="Gene3D" id="1.10.10.10">
    <property type="entry name" value="Winged helix-like DNA-binding domain superfamily/Winged helix DNA-binding domain"/>
    <property type="match status" value="1"/>
</dbReference>